<dbReference type="GO" id="GO:0046872">
    <property type="term" value="F:metal ion binding"/>
    <property type="evidence" value="ECO:0007669"/>
    <property type="project" value="UniProtKB-KW"/>
</dbReference>
<name>A0A3P1SRY8_9GAMM</name>
<proteinExistence type="predicted"/>
<protein>
    <recommendedName>
        <fullName evidence="5">Succinylglutamate desuccinylase/Aspartoacylase catalytic domain-containing protein</fullName>
    </recommendedName>
</protein>
<gene>
    <name evidence="6" type="ORF">EHS89_12310</name>
</gene>
<comment type="cofactor">
    <cofactor evidence="1">
        <name>Zn(2+)</name>
        <dbReference type="ChEBI" id="CHEBI:29105"/>
    </cofactor>
</comment>
<dbReference type="InterPro" id="IPR050178">
    <property type="entry name" value="AspA/AstE_fam"/>
</dbReference>
<dbReference type="EMBL" id="RQXV01000006">
    <property type="protein sequence ID" value="RRC98952.1"/>
    <property type="molecule type" value="Genomic_DNA"/>
</dbReference>
<dbReference type="SUPFAM" id="SSF53187">
    <property type="entry name" value="Zn-dependent exopeptidases"/>
    <property type="match status" value="1"/>
</dbReference>
<evidence type="ECO:0000259" key="5">
    <source>
        <dbReference type="Pfam" id="PF24827"/>
    </source>
</evidence>
<keyword evidence="7" id="KW-1185">Reference proteome</keyword>
<feature type="domain" description="Succinylglutamate desuccinylase/Aspartoacylase catalytic" evidence="5">
    <location>
        <begin position="45"/>
        <end position="158"/>
    </location>
</feature>
<keyword evidence="2" id="KW-0479">Metal-binding</keyword>
<evidence type="ECO:0000313" key="7">
    <source>
        <dbReference type="Proteomes" id="UP000267535"/>
    </source>
</evidence>
<evidence type="ECO:0000256" key="1">
    <source>
        <dbReference type="ARBA" id="ARBA00001947"/>
    </source>
</evidence>
<dbReference type="GO" id="GO:0005829">
    <property type="term" value="C:cytosol"/>
    <property type="evidence" value="ECO:0007669"/>
    <property type="project" value="TreeGrafter"/>
</dbReference>
<dbReference type="Pfam" id="PF24827">
    <property type="entry name" value="AstE_AspA_cat"/>
    <property type="match status" value="1"/>
</dbReference>
<evidence type="ECO:0000256" key="3">
    <source>
        <dbReference type="ARBA" id="ARBA00022801"/>
    </source>
</evidence>
<accession>A0A3P1SRY8</accession>
<dbReference type="GO" id="GO:0016788">
    <property type="term" value="F:hydrolase activity, acting on ester bonds"/>
    <property type="evidence" value="ECO:0007669"/>
    <property type="project" value="InterPro"/>
</dbReference>
<keyword evidence="3" id="KW-0378">Hydrolase</keyword>
<evidence type="ECO:0000256" key="2">
    <source>
        <dbReference type="ARBA" id="ARBA00022723"/>
    </source>
</evidence>
<evidence type="ECO:0000256" key="4">
    <source>
        <dbReference type="ARBA" id="ARBA00022833"/>
    </source>
</evidence>
<reference evidence="6 7" key="1">
    <citation type="submission" date="2018-11" db="EMBL/GenBank/DDBJ databases">
        <title>The draft genome sequence of Amphritea balenae JAMM 1525T.</title>
        <authorList>
            <person name="Fang Z."/>
            <person name="Zhang Y."/>
            <person name="Han X."/>
        </authorList>
    </citation>
    <scope>NUCLEOTIDE SEQUENCE [LARGE SCALE GENOMIC DNA]</scope>
    <source>
        <strain evidence="6 7">JAMM 1525</strain>
    </source>
</reference>
<dbReference type="InterPro" id="IPR055438">
    <property type="entry name" value="AstE_AspA_cat"/>
</dbReference>
<dbReference type="AlphaFoldDB" id="A0A3P1SRY8"/>
<dbReference type="Gene3D" id="3.40.630.10">
    <property type="entry name" value="Zn peptidases"/>
    <property type="match status" value="1"/>
</dbReference>
<dbReference type="Proteomes" id="UP000267535">
    <property type="component" value="Unassembled WGS sequence"/>
</dbReference>
<evidence type="ECO:0000313" key="6">
    <source>
        <dbReference type="EMBL" id="RRC98952.1"/>
    </source>
</evidence>
<keyword evidence="4" id="KW-0862">Zinc</keyword>
<dbReference type="OrthoDB" id="6794856at2"/>
<dbReference type="PANTHER" id="PTHR15162">
    <property type="entry name" value="ASPARTOACYLASE"/>
    <property type="match status" value="1"/>
</dbReference>
<dbReference type="PANTHER" id="PTHR15162:SF7">
    <property type="entry name" value="SUCCINYLGLUTAMATE DESUCCINYLASE"/>
    <property type="match status" value="1"/>
</dbReference>
<sequence>MSVPPCRFSISESDAPLELLPQDISAWRQGNCSTEYVHRLDSGVPGPELVIQALTHGNEICGANTLIWLLEHGVMPVKGALTLIFANVAAYQTFDPQRPFASRCLDEDMNRLWQTESLLRPDSRESHRAVELLPYIENADSLLDLHSTTYAVAPMLIYPDNLRNREFADSMQYPFPHLLYDLGSYHTGMLISEHERHSDAGVSLVAECGQHFAAATSAQALATALHFIALHGMLDADVEIPDWGYAPDKSAGHYRIDRVLQAQTERFRFAEPVSGFERFSRGELIATDDQELIAAPFDNCALIMPARVPVEGEEVVTLAEYIDRN</sequence>
<dbReference type="RefSeq" id="WP_124926451.1">
    <property type="nucleotide sequence ID" value="NZ_BMOH01000002.1"/>
</dbReference>
<comment type="caution">
    <text evidence="6">The sequence shown here is derived from an EMBL/GenBank/DDBJ whole genome shotgun (WGS) entry which is preliminary data.</text>
</comment>
<organism evidence="6 7">
    <name type="scientific">Amphritea balenae</name>
    <dbReference type="NCBI Taxonomy" id="452629"/>
    <lineage>
        <taxon>Bacteria</taxon>
        <taxon>Pseudomonadati</taxon>
        <taxon>Pseudomonadota</taxon>
        <taxon>Gammaproteobacteria</taxon>
        <taxon>Oceanospirillales</taxon>
        <taxon>Oceanospirillaceae</taxon>
        <taxon>Amphritea</taxon>
    </lineage>
</organism>